<proteinExistence type="predicted"/>
<dbReference type="EMBL" id="CP072800">
    <property type="protein sequence ID" value="QTR49719.1"/>
    <property type="molecule type" value="Genomic_DNA"/>
</dbReference>
<gene>
    <name evidence="2" type="ORF">J8380_16040</name>
</gene>
<protein>
    <recommendedName>
        <fullName evidence="4">DUF3619 family protein</fullName>
    </recommendedName>
</protein>
<dbReference type="Proteomes" id="UP000672027">
    <property type="component" value="Chromosome"/>
</dbReference>
<keyword evidence="1" id="KW-0472">Membrane</keyword>
<feature type="transmembrane region" description="Helical" evidence="1">
    <location>
        <begin position="55"/>
        <end position="76"/>
    </location>
</feature>
<keyword evidence="1" id="KW-1133">Transmembrane helix</keyword>
<accession>A0ABX7X1A8</accession>
<evidence type="ECO:0000313" key="2">
    <source>
        <dbReference type="EMBL" id="QTR49719.1"/>
    </source>
</evidence>
<reference evidence="2 3" key="1">
    <citation type="submission" date="2021-04" db="EMBL/GenBank/DDBJ databases">
        <title>Genomics, taxonomy and metabolism of representatives of sulfur bacteria of the genus Thiothrix: Thiothrix fructosivorans QT, Thiothrix unzii A1T and three new species, Thiothrix subterranea sp. nov., Thiothrix litoralis sp. nov. and 'Candidatus Thiothrix anitrata' sp. nov.</title>
        <authorList>
            <person name="Ravin N.V."/>
            <person name="Smolyakov D."/>
            <person name="Rudenko T.S."/>
            <person name="Mardanov A.V."/>
            <person name="Beletsky A.V."/>
            <person name="Markov N.D."/>
            <person name="Fomenkov A.I."/>
            <person name="Roberts R.J."/>
            <person name="Karnachuk O.V."/>
            <person name="Novikov A."/>
            <person name="Grabovich M.Y."/>
        </authorList>
    </citation>
    <scope>NUCLEOTIDE SEQUENCE [LARGE SCALE GENOMIC DNA]</scope>
    <source>
        <strain evidence="2 3">A52</strain>
    </source>
</reference>
<organism evidence="2 3">
    <name type="scientific">Candidatus Thiothrix anitrata</name>
    <dbReference type="NCBI Taxonomy" id="2823902"/>
    <lineage>
        <taxon>Bacteria</taxon>
        <taxon>Pseudomonadati</taxon>
        <taxon>Pseudomonadota</taxon>
        <taxon>Gammaproteobacteria</taxon>
        <taxon>Thiotrichales</taxon>
        <taxon>Thiotrichaceae</taxon>
        <taxon>Thiothrix</taxon>
    </lineage>
</organism>
<name>A0ABX7X1A8_9GAMM</name>
<keyword evidence="1" id="KW-0812">Transmembrane</keyword>
<sequence>MMKKLTEQALVEAVKQGLDSSVDQLDAVMRERLYRARLQALEQPRYRLSDFLSGWSLSPGFATAAVVTLAATLWVLPNATDSLTSEAPVMVLNPDDVIQEVAMDAAPAVNVMEVLMSNEEMDFLENLEIYEWMDAEYG</sequence>
<evidence type="ECO:0008006" key="4">
    <source>
        <dbReference type="Google" id="ProtNLM"/>
    </source>
</evidence>
<evidence type="ECO:0000313" key="3">
    <source>
        <dbReference type="Proteomes" id="UP000672027"/>
    </source>
</evidence>
<keyword evidence="3" id="KW-1185">Reference proteome</keyword>
<dbReference type="RefSeq" id="WP_210226550.1">
    <property type="nucleotide sequence ID" value="NZ_CP072800.1"/>
</dbReference>
<evidence type="ECO:0000256" key="1">
    <source>
        <dbReference type="SAM" id="Phobius"/>
    </source>
</evidence>